<comment type="caution">
    <text evidence="19">The sequence shown here is derived from an EMBL/GenBank/DDBJ whole genome shotgun (WGS) entry which is preliminary data.</text>
</comment>
<feature type="binding site" evidence="15">
    <location>
        <begin position="75"/>
        <end position="76"/>
    </location>
    <ligand>
        <name>GTP</name>
        <dbReference type="ChEBI" id="CHEBI:37565"/>
    </ligand>
</feature>
<evidence type="ECO:0000256" key="10">
    <source>
        <dbReference type="ARBA" id="ARBA00022842"/>
    </source>
</evidence>
<dbReference type="GO" id="GO:0000287">
    <property type="term" value="F:magnesium ion binding"/>
    <property type="evidence" value="ECO:0007669"/>
    <property type="project" value="UniProtKB-UniRule"/>
</dbReference>
<keyword evidence="7 14" id="KW-0548">Nucleotidyltransferase</keyword>
<accession>A0A261XW08</accession>
<evidence type="ECO:0000256" key="15">
    <source>
        <dbReference type="PIRSR" id="PIRSR028980-1"/>
    </source>
</evidence>
<evidence type="ECO:0000256" key="7">
    <source>
        <dbReference type="ARBA" id="ARBA00022695"/>
    </source>
</evidence>
<dbReference type="InterPro" id="IPR038469">
    <property type="entry name" value="tRNAHis_GuaTrfase_Thg1_sf"/>
</dbReference>
<evidence type="ECO:0000256" key="16">
    <source>
        <dbReference type="PIRSR" id="PIRSR028980-2"/>
    </source>
</evidence>
<comment type="catalytic activity">
    <reaction evidence="13 14">
        <text>a 5'-end ribonucleotide-tRNA(His) + GTP + ATP + H2O = a 5'-end phospho-guanosine-ribonucleotide-tRNA(His) + AMP + 2 diphosphate + H(+)</text>
        <dbReference type="Rhea" id="RHEA:54564"/>
        <dbReference type="Rhea" id="RHEA-COMP:14193"/>
        <dbReference type="Rhea" id="RHEA-COMP:14917"/>
        <dbReference type="ChEBI" id="CHEBI:15377"/>
        <dbReference type="ChEBI" id="CHEBI:15378"/>
        <dbReference type="ChEBI" id="CHEBI:30616"/>
        <dbReference type="ChEBI" id="CHEBI:33019"/>
        <dbReference type="ChEBI" id="CHEBI:37565"/>
        <dbReference type="ChEBI" id="CHEBI:138282"/>
        <dbReference type="ChEBI" id="CHEBI:141847"/>
        <dbReference type="ChEBI" id="CHEBI:456215"/>
        <dbReference type="EC" id="2.7.7.79"/>
    </reaction>
</comment>
<evidence type="ECO:0000256" key="5">
    <source>
        <dbReference type="ARBA" id="ARBA00022679"/>
    </source>
</evidence>
<comment type="cofactor">
    <cofactor evidence="16">
        <name>Mg(2+)</name>
        <dbReference type="ChEBI" id="CHEBI:18420"/>
    </cofactor>
    <text evidence="16">Binds 2 magnesium ions per subunit.</text>
</comment>
<dbReference type="Proteomes" id="UP000242875">
    <property type="component" value="Unassembled WGS sequence"/>
</dbReference>
<dbReference type="PANTHER" id="PTHR12729">
    <property type="entry name" value="TRNA(HIS) GUANYLYLTRANSFERASE-RELATED"/>
    <property type="match status" value="1"/>
</dbReference>
<dbReference type="Gene3D" id="3.30.70.3000">
    <property type="match status" value="1"/>
</dbReference>
<evidence type="ECO:0000256" key="4">
    <source>
        <dbReference type="ARBA" id="ARBA00015443"/>
    </source>
</evidence>
<keyword evidence="8 14" id="KW-0479">Metal-binding</keyword>
<evidence type="ECO:0000256" key="2">
    <source>
        <dbReference type="ARBA" id="ARBA00010113"/>
    </source>
</evidence>
<dbReference type="Pfam" id="PF14413">
    <property type="entry name" value="Thg1C"/>
    <property type="match status" value="1"/>
</dbReference>
<dbReference type="EMBL" id="MVBO01000153">
    <property type="protein sequence ID" value="OZJ02424.1"/>
    <property type="molecule type" value="Genomic_DNA"/>
</dbReference>
<keyword evidence="9 14" id="KW-0547">Nucleotide-binding</keyword>
<reference evidence="19 20" key="1">
    <citation type="journal article" date="2017" name="Mycologia">
        <title>Bifiguratus adelaidae, gen. et sp. nov., a new member of Mucoromycotina in endophytic and soil-dwelling habitats.</title>
        <authorList>
            <person name="Torres-Cruz T.J."/>
            <person name="Billingsley Tobias T.L."/>
            <person name="Almatruk M."/>
            <person name="Hesse C."/>
            <person name="Kuske C.R."/>
            <person name="Desiro A."/>
            <person name="Benucci G.M."/>
            <person name="Bonito G."/>
            <person name="Stajich J.E."/>
            <person name="Dunlap C."/>
            <person name="Arnold A.E."/>
            <person name="Porras-Alfaro A."/>
        </authorList>
    </citation>
    <scope>NUCLEOTIDE SEQUENCE [LARGE SCALE GENOMIC DNA]</scope>
    <source>
        <strain evidence="19 20">AZ0501</strain>
    </source>
</reference>
<evidence type="ECO:0000256" key="11">
    <source>
        <dbReference type="ARBA" id="ARBA00023134"/>
    </source>
</evidence>
<dbReference type="FunFam" id="3.30.70.3000:FF:000001">
    <property type="entry name" value="tRNA(His) guanylyltransferase"/>
    <property type="match status" value="1"/>
</dbReference>
<feature type="binding site" evidence="16">
    <location>
        <position position="29"/>
    </location>
    <ligand>
        <name>Mg(2+)</name>
        <dbReference type="ChEBI" id="CHEBI:18420"/>
        <label>2</label>
        <note>catalytic</note>
    </ligand>
</feature>
<evidence type="ECO:0000313" key="20">
    <source>
        <dbReference type="Proteomes" id="UP000242875"/>
    </source>
</evidence>
<organism evidence="19 20">
    <name type="scientific">Bifiguratus adelaidae</name>
    <dbReference type="NCBI Taxonomy" id="1938954"/>
    <lineage>
        <taxon>Eukaryota</taxon>
        <taxon>Fungi</taxon>
        <taxon>Fungi incertae sedis</taxon>
        <taxon>Mucoromycota</taxon>
        <taxon>Mucoromycotina</taxon>
        <taxon>Endogonomycetes</taxon>
        <taxon>Endogonales</taxon>
        <taxon>Endogonales incertae sedis</taxon>
        <taxon>Bifiguratus</taxon>
    </lineage>
</organism>
<sequence length="259" mass="30151">MAKSKYEYVKQFELEDTLLPSTWIVVRIDGRGFHGFSDRHHLTKPNDIRALELMNKAAESVMFKTPDIVLAYGQSDEYSFVLRKNSRLFERRSSKISSTIVSLFTSNYVWHWSQFLPDEPLQYPPSFDARCVCYPSDQILRDYLAWRQVDCHINNMYNTVFWAIVHGGRSETEAENELRGTSSAQKQEILFSQYGINYAKEPEMFKKGSVILRQPTTVSVVSEKTGQPVMREKMIPTISFVDMIKDEFWIQRPYLLGST</sequence>
<protein>
    <recommendedName>
        <fullName evidence="4 14">tRNA(His) guanylyltransferase</fullName>
        <ecNumber evidence="3 14">2.7.7.79</ecNumber>
    </recommendedName>
    <alternativeName>
        <fullName evidence="12 14">tRNA-histidine guanylyltransferase</fullName>
    </alternativeName>
</protein>
<evidence type="ECO:0000256" key="1">
    <source>
        <dbReference type="ARBA" id="ARBA00002939"/>
    </source>
</evidence>
<keyword evidence="6 14" id="KW-0819">tRNA processing</keyword>
<feature type="domain" description="Thg1 C-terminal" evidence="18">
    <location>
        <begin position="138"/>
        <end position="225"/>
    </location>
</feature>
<dbReference type="InterPro" id="IPR007537">
    <property type="entry name" value="tRNAHis_GuaTrfase_Thg1"/>
</dbReference>
<evidence type="ECO:0000259" key="18">
    <source>
        <dbReference type="Pfam" id="PF14413"/>
    </source>
</evidence>
<keyword evidence="10 14" id="KW-0460">Magnesium</keyword>
<evidence type="ECO:0000256" key="8">
    <source>
        <dbReference type="ARBA" id="ARBA00022723"/>
    </source>
</evidence>
<feature type="binding site" evidence="16">
    <location>
        <position position="76"/>
    </location>
    <ligand>
        <name>Mg(2+)</name>
        <dbReference type="ChEBI" id="CHEBI:18420"/>
        <label>2</label>
        <note>catalytic</note>
    </ligand>
</feature>
<dbReference type="PANTHER" id="PTHR12729:SF6">
    <property type="entry name" value="TRNA(HIS) GUANYLYLTRANSFERASE-RELATED"/>
    <property type="match status" value="1"/>
</dbReference>
<evidence type="ECO:0000256" key="6">
    <source>
        <dbReference type="ARBA" id="ARBA00022694"/>
    </source>
</evidence>
<dbReference type="AlphaFoldDB" id="A0A261XW08"/>
<feature type="binding site" evidence="16">
    <location>
        <position position="29"/>
    </location>
    <ligand>
        <name>Mg(2+)</name>
        <dbReference type="ChEBI" id="CHEBI:18420"/>
        <label>1</label>
        <note>catalytic</note>
    </ligand>
</feature>
<dbReference type="PIRSF" id="PIRSF028980">
    <property type="entry name" value="tRNAHis_guanylyltransferase"/>
    <property type="match status" value="1"/>
</dbReference>
<evidence type="ECO:0000256" key="9">
    <source>
        <dbReference type="ARBA" id="ARBA00022741"/>
    </source>
</evidence>
<evidence type="ECO:0000256" key="13">
    <source>
        <dbReference type="ARBA" id="ARBA00047281"/>
    </source>
</evidence>
<keyword evidence="5 14" id="KW-0808">Transferase</keyword>
<dbReference type="InterPro" id="IPR024956">
    <property type="entry name" value="tRNAHis_GuaTrfase_cat"/>
</dbReference>
<keyword evidence="11 14" id="KW-0342">GTP-binding</keyword>
<dbReference type="GO" id="GO:0005525">
    <property type="term" value="F:GTP binding"/>
    <property type="evidence" value="ECO:0007669"/>
    <property type="project" value="UniProtKB-UniRule"/>
</dbReference>
<evidence type="ECO:0000256" key="12">
    <source>
        <dbReference type="ARBA" id="ARBA00032480"/>
    </source>
</evidence>
<gene>
    <name evidence="19" type="ORF">BZG36_04829</name>
</gene>
<dbReference type="Pfam" id="PF04446">
    <property type="entry name" value="Thg1"/>
    <property type="match status" value="1"/>
</dbReference>
<comment type="similarity">
    <text evidence="2 14">Belongs to the tRNA(His) guanylyltransferase family.</text>
</comment>
<evidence type="ECO:0000313" key="19">
    <source>
        <dbReference type="EMBL" id="OZJ02424.1"/>
    </source>
</evidence>
<evidence type="ECO:0000259" key="17">
    <source>
        <dbReference type="Pfam" id="PF04446"/>
    </source>
</evidence>
<evidence type="ECO:0000256" key="14">
    <source>
        <dbReference type="PIRNR" id="PIRNR028980"/>
    </source>
</evidence>
<dbReference type="InterPro" id="IPR025845">
    <property type="entry name" value="Thg1_C_dom"/>
</dbReference>
<proteinExistence type="inferred from homology"/>
<dbReference type="EC" id="2.7.7.79" evidence="3 14"/>
<feature type="binding site" evidence="16">
    <location>
        <position position="76"/>
    </location>
    <ligand>
        <name>Mg(2+)</name>
        <dbReference type="ChEBI" id="CHEBI:18420"/>
        <label>1</label>
        <note>catalytic</note>
    </ligand>
</feature>
<evidence type="ECO:0000256" key="3">
    <source>
        <dbReference type="ARBA" id="ARBA00012511"/>
    </source>
</evidence>
<comment type="function">
    <text evidence="1 14">Adds a GMP to the 5'-end of tRNA(His) after transcription and RNase P cleavage.</text>
</comment>
<feature type="domain" description="tRNAHis guanylyltransferase catalytic" evidence="17">
    <location>
        <begin position="6"/>
        <end position="135"/>
    </location>
</feature>
<dbReference type="GO" id="GO:0008193">
    <property type="term" value="F:tRNA guanylyltransferase activity"/>
    <property type="evidence" value="ECO:0007669"/>
    <property type="project" value="UniProtKB-UniRule"/>
</dbReference>
<dbReference type="OrthoDB" id="62560at2759"/>
<feature type="binding site" evidence="16">
    <location>
        <position position="30"/>
    </location>
    <ligand>
        <name>Mg(2+)</name>
        <dbReference type="ChEBI" id="CHEBI:18420"/>
        <label>1</label>
        <note>catalytic</note>
    </ligand>
</feature>
<keyword evidence="20" id="KW-1185">Reference proteome</keyword>
<dbReference type="GO" id="GO:0006400">
    <property type="term" value="P:tRNA modification"/>
    <property type="evidence" value="ECO:0007669"/>
    <property type="project" value="UniProtKB-UniRule"/>
</dbReference>
<name>A0A261XW08_9FUNG</name>